<reference evidence="1 2" key="1">
    <citation type="journal article" date="2018" name="Front. Microbiol.">
        <title>Genome-Wide Analysis of Corynespora cassiicola Leaf Fall Disease Putative Effectors.</title>
        <authorList>
            <person name="Lopez D."/>
            <person name="Ribeiro S."/>
            <person name="Label P."/>
            <person name="Fumanal B."/>
            <person name="Venisse J.S."/>
            <person name="Kohler A."/>
            <person name="de Oliveira R.R."/>
            <person name="Labutti K."/>
            <person name="Lipzen A."/>
            <person name="Lail K."/>
            <person name="Bauer D."/>
            <person name="Ohm R.A."/>
            <person name="Barry K.W."/>
            <person name="Spatafora J."/>
            <person name="Grigoriev I.V."/>
            <person name="Martin F.M."/>
            <person name="Pujade-Renaud V."/>
        </authorList>
    </citation>
    <scope>NUCLEOTIDE SEQUENCE [LARGE SCALE GENOMIC DNA]</scope>
    <source>
        <strain evidence="1 2">Philippines</strain>
    </source>
</reference>
<gene>
    <name evidence="1" type="ORF">BS50DRAFT_128035</name>
</gene>
<organism evidence="1 2">
    <name type="scientific">Corynespora cassiicola Philippines</name>
    <dbReference type="NCBI Taxonomy" id="1448308"/>
    <lineage>
        <taxon>Eukaryota</taxon>
        <taxon>Fungi</taxon>
        <taxon>Dikarya</taxon>
        <taxon>Ascomycota</taxon>
        <taxon>Pezizomycotina</taxon>
        <taxon>Dothideomycetes</taxon>
        <taxon>Pleosporomycetidae</taxon>
        <taxon>Pleosporales</taxon>
        <taxon>Corynesporascaceae</taxon>
        <taxon>Corynespora</taxon>
    </lineage>
</organism>
<protein>
    <submittedName>
        <fullName evidence="1">Uncharacterized protein</fullName>
    </submittedName>
</protein>
<proteinExistence type="predicted"/>
<dbReference type="Proteomes" id="UP000240883">
    <property type="component" value="Unassembled WGS sequence"/>
</dbReference>
<name>A0A2T2NCG1_CORCC</name>
<accession>A0A2T2NCG1</accession>
<dbReference type="AlphaFoldDB" id="A0A2T2NCG1"/>
<evidence type="ECO:0000313" key="1">
    <source>
        <dbReference type="EMBL" id="PSN62738.1"/>
    </source>
</evidence>
<keyword evidence="2" id="KW-1185">Reference proteome</keyword>
<sequence>MEFVLGFCSGEPTTCLSRWLEGLVTLEGYESRDYRMSSIDFLAGRQCPGDILGLGTLACNPGAFEMGFWLRPWLSVHEWASRPMHRIDKGPTACLAVRLDMRIAVQQASAWCTCNKCSGGMRATEKAAAKPVSNRRSCPHLYFFRVFWWSRQ</sequence>
<dbReference type="EMBL" id="KZ678141">
    <property type="protein sequence ID" value="PSN62738.1"/>
    <property type="molecule type" value="Genomic_DNA"/>
</dbReference>
<evidence type="ECO:0000313" key="2">
    <source>
        <dbReference type="Proteomes" id="UP000240883"/>
    </source>
</evidence>